<keyword evidence="1" id="KW-0489">Methyltransferase</keyword>
<dbReference type="InterPro" id="IPR006764">
    <property type="entry name" value="SAM_dep_MeTrfase_SAV2177_type"/>
</dbReference>
<dbReference type="EMBL" id="JBHLUH010000064">
    <property type="protein sequence ID" value="MFC0532098.1"/>
    <property type="molecule type" value="Genomic_DNA"/>
</dbReference>
<dbReference type="Proteomes" id="UP001589867">
    <property type="component" value="Unassembled WGS sequence"/>
</dbReference>
<dbReference type="SUPFAM" id="SSF53335">
    <property type="entry name" value="S-adenosyl-L-methionine-dependent methyltransferases"/>
    <property type="match status" value="1"/>
</dbReference>
<protein>
    <submittedName>
        <fullName evidence="1">SAM-dependent methyltransferase</fullName>
        <ecNumber evidence="1">2.1.1.-</ecNumber>
    </submittedName>
</protein>
<keyword evidence="1" id="KW-0808">Transferase</keyword>
<dbReference type="GO" id="GO:0032259">
    <property type="term" value="P:methylation"/>
    <property type="evidence" value="ECO:0007669"/>
    <property type="project" value="UniProtKB-KW"/>
</dbReference>
<name>A0ABV6MCJ0_9ACTN</name>
<dbReference type="InterPro" id="IPR029063">
    <property type="entry name" value="SAM-dependent_MTases_sf"/>
</dbReference>
<comment type="caution">
    <text evidence="1">The sequence shown here is derived from an EMBL/GenBank/DDBJ whole genome shotgun (WGS) entry which is preliminary data.</text>
</comment>
<proteinExistence type="predicted"/>
<dbReference type="PIRSF" id="PIRSF017393">
    <property type="entry name" value="MTase_SAV2177"/>
    <property type="match status" value="1"/>
</dbReference>
<gene>
    <name evidence="1" type="ORF">ACFFIA_31050</name>
</gene>
<reference evidence="1 2" key="1">
    <citation type="submission" date="2024-09" db="EMBL/GenBank/DDBJ databases">
        <authorList>
            <person name="Sun Q."/>
            <person name="Mori K."/>
        </authorList>
    </citation>
    <scope>NUCLEOTIDE SEQUENCE [LARGE SCALE GENOMIC DNA]</scope>
    <source>
        <strain evidence="1 2">TBRC 3947</strain>
    </source>
</reference>
<dbReference type="EC" id="2.1.1.-" evidence="1"/>
<dbReference type="Gene3D" id="3.40.50.150">
    <property type="entry name" value="Vaccinia Virus protein VP39"/>
    <property type="match status" value="1"/>
</dbReference>
<keyword evidence="2" id="KW-1185">Reference proteome</keyword>
<evidence type="ECO:0000313" key="2">
    <source>
        <dbReference type="Proteomes" id="UP001589867"/>
    </source>
</evidence>
<dbReference type="RefSeq" id="WP_377257617.1">
    <property type="nucleotide sequence ID" value="NZ_JBHLUH010000064.1"/>
</dbReference>
<organism evidence="1 2">
    <name type="scientific">Phytohabitans kaempferiae</name>
    <dbReference type="NCBI Taxonomy" id="1620943"/>
    <lineage>
        <taxon>Bacteria</taxon>
        <taxon>Bacillati</taxon>
        <taxon>Actinomycetota</taxon>
        <taxon>Actinomycetes</taxon>
        <taxon>Micromonosporales</taxon>
        <taxon>Micromonosporaceae</taxon>
    </lineage>
</organism>
<dbReference type="Pfam" id="PF04672">
    <property type="entry name" value="Methyltransf_19"/>
    <property type="match status" value="1"/>
</dbReference>
<evidence type="ECO:0000313" key="1">
    <source>
        <dbReference type="EMBL" id="MFC0532098.1"/>
    </source>
</evidence>
<accession>A0ABV6MCJ0</accession>
<dbReference type="GO" id="GO:0008168">
    <property type="term" value="F:methyltransferase activity"/>
    <property type="evidence" value="ECO:0007669"/>
    <property type="project" value="UniProtKB-KW"/>
</dbReference>
<sequence length="270" mass="29473">MSQDVDAAGDQPKPKIDTTVAHNARVWDYWLGGKDNYAVDRQVGDQVKQMFPVIVDVARADRQFLTRAVRYLTGEVGIRQYLDIGTGLPTNDNTHQVAQAIAPETRVTYVDNDPLVLVHARALLSSGPQGTTDYLDADVHDPDAILTGARRTLDFDQPVAVMMLGILNFVLDTDEATTIVRTLVDALPTGSHLVITHPTEELGGEANVPAMQFWNEHATPPIRARAGEEIAAFFDGLELVDPGLVSCALWRPETNEPGRVPQYGAAGRKP</sequence>